<feature type="compositionally biased region" description="Polar residues" evidence="1">
    <location>
        <begin position="135"/>
        <end position="145"/>
    </location>
</feature>
<organism evidence="2 3">
    <name type="scientific">Oesophagostomum dentatum</name>
    <name type="common">Nodular worm</name>
    <dbReference type="NCBI Taxonomy" id="61180"/>
    <lineage>
        <taxon>Eukaryota</taxon>
        <taxon>Metazoa</taxon>
        <taxon>Ecdysozoa</taxon>
        <taxon>Nematoda</taxon>
        <taxon>Chromadorea</taxon>
        <taxon>Rhabditida</taxon>
        <taxon>Rhabditina</taxon>
        <taxon>Rhabditomorpha</taxon>
        <taxon>Strongyloidea</taxon>
        <taxon>Strongylidae</taxon>
        <taxon>Oesophagostomum</taxon>
    </lineage>
</organism>
<keyword evidence="3" id="KW-1185">Reference proteome</keyword>
<feature type="region of interest" description="Disordered" evidence="1">
    <location>
        <begin position="56"/>
        <end position="86"/>
    </location>
</feature>
<reference evidence="2 3" key="1">
    <citation type="submission" date="2014-03" db="EMBL/GenBank/DDBJ databases">
        <title>Draft genome of the hookworm Oesophagostomum dentatum.</title>
        <authorList>
            <person name="Mitreva M."/>
        </authorList>
    </citation>
    <scope>NUCLEOTIDE SEQUENCE [LARGE SCALE GENOMIC DNA]</scope>
    <source>
        <strain evidence="2 3">OD-Hann</strain>
    </source>
</reference>
<feature type="compositionally biased region" description="Polar residues" evidence="1">
    <location>
        <begin position="109"/>
        <end position="124"/>
    </location>
</feature>
<gene>
    <name evidence="2" type="ORF">OESDEN_13424</name>
</gene>
<evidence type="ECO:0000313" key="2">
    <source>
        <dbReference type="EMBL" id="KHJ86814.1"/>
    </source>
</evidence>
<evidence type="ECO:0000313" key="3">
    <source>
        <dbReference type="Proteomes" id="UP000053660"/>
    </source>
</evidence>
<feature type="compositionally biased region" description="Basic and acidic residues" evidence="1">
    <location>
        <begin position="57"/>
        <end position="69"/>
    </location>
</feature>
<accession>A0A0B1SPC9</accession>
<dbReference type="EMBL" id="KN559337">
    <property type="protein sequence ID" value="KHJ86814.1"/>
    <property type="molecule type" value="Genomic_DNA"/>
</dbReference>
<feature type="region of interest" description="Disordered" evidence="1">
    <location>
        <begin position="101"/>
        <end position="190"/>
    </location>
</feature>
<name>A0A0B1SPC9_OESDE</name>
<dbReference type="Proteomes" id="UP000053660">
    <property type="component" value="Unassembled WGS sequence"/>
</dbReference>
<dbReference type="AlphaFoldDB" id="A0A0B1SPC9"/>
<sequence length="227" mass="24188">MDIPVAASRVSSAAPYSNPVPVENSNQSFGQLHMQPVAAPVVPTPHITTIPISPSAIKEKSSSPMEEKFCPFSDAPQEPPCVRSSSRIPKYVLTSLDKDHANEQELKVSPTTAASPSPLKSSNAVDPATDLENVSPASLTISPSNPKAKPNTGIPKPSKLRPPTARHKPAETNIQQEEPRISRIPKISDGAGFRAANNGLSSFSGPTRIPIKTGYDRTSQSRLITDL</sequence>
<evidence type="ECO:0000256" key="1">
    <source>
        <dbReference type="SAM" id="MobiDB-lite"/>
    </source>
</evidence>
<dbReference type="OrthoDB" id="6235974at2759"/>
<proteinExistence type="predicted"/>
<protein>
    <submittedName>
        <fullName evidence="2">Uncharacterized protein</fullName>
    </submittedName>
</protein>